<proteinExistence type="predicted"/>
<dbReference type="Proteomes" id="UP000215914">
    <property type="component" value="Chromosome 2"/>
</dbReference>
<name>A0A251VHM4_HELAN</name>
<evidence type="ECO:0000313" key="1">
    <source>
        <dbReference type="EMBL" id="OTG34432.1"/>
    </source>
</evidence>
<keyword evidence="2" id="KW-1185">Reference proteome</keyword>
<dbReference type="EMBL" id="CM007891">
    <property type="protein sequence ID" value="OTG34432.1"/>
    <property type="molecule type" value="Genomic_DNA"/>
</dbReference>
<dbReference type="AlphaFoldDB" id="A0A251VHM4"/>
<dbReference type="InParanoid" id="A0A251VHM4"/>
<gene>
    <name evidence="1" type="ORF">HannXRQ_Chr02g0045751</name>
</gene>
<protein>
    <submittedName>
        <fullName evidence="1">Uncharacterized protein</fullName>
    </submittedName>
</protein>
<reference evidence="2" key="1">
    <citation type="journal article" date="2017" name="Nature">
        <title>The sunflower genome provides insights into oil metabolism, flowering and Asterid evolution.</title>
        <authorList>
            <person name="Badouin H."/>
            <person name="Gouzy J."/>
            <person name="Grassa C.J."/>
            <person name="Murat F."/>
            <person name="Staton S.E."/>
            <person name="Cottret L."/>
            <person name="Lelandais-Briere C."/>
            <person name="Owens G.L."/>
            <person name="Carrere S."/>
            <person name="Mayjonade B."/>
            <person name="Legrand L."/>
            <person name="Gill N."/>
            <person name="Kane N.C."/>
            <person name="Bowers J.E."/>
            <person name="Hubner S."/>
            <person name="Bellec A."/>
            <person name="Berard A."/>
            <person name="Berges H."/>
            <person name="Blanchet N."/>
            <person name="Boniface M.C."/>
            <person name="Brunel D."/>
            <person name="Catrice O."/>
            <person name="Chaidir N."/>
            <person name="Claudel C."/>
            <person name="Donnadieu C."/>
            <person name="Faraut T."/>
            <person name="Fievet G."/>
            <person name="Helmstetter N."/>
            <person name="King M."/>
            <person name="Knapp S.J."/>
            <person name="Lai Z."/>
            <person name="Le Paslier M.C."/>
            <person name="Lippi Y."/>
            <person name="Lorenzon L."/>
            <person name="Mandel J.R."/>
            <person name="Marage G."/>
            <person name="Marchand G."/>
            <person name="Marquand E."/>
            <person name="Bret-Mestries E."/>
            <person name="Morien E."/>
            <person name="Nambeesan S."/>
            <person name="Nguyen T."/>
            <person name="Pegot-Espagnet P."/>
            <person name="Pouilly N."/>
            <person name="Raftis F."/>
            <person name="Sallet E."/>
            <person name="Schiex T."/>
            <person name="Thomas J."/>
            <person name="Vandecasteele C."/>
            <person name="Vares D."/>
            <person name="Vear F."/>
            <person name="Vautrin S."/>
            <person name="Crespi M."/>
            <person name="Mangin B."/>
            <person name="Burke J.M."/>
            <person name="Salse J."/>
            <person name="Munos S."/>
            <person name="Vincourt P."/>
            <person name="Rieseberg L.H."/>
            <person name="Langlade N.B."/>
        </authorList>
    </citation>
    <scope>NUCLEOTIDE SEQUENCE [LARGE SCALE GENOMIC DNA]</scope>
    <source>
        <strain evidence="2">cv. SF193</strain>
    </source>
</reference>
<sequence length="79" mass="8621">MLLKAVDSSFCSNRVSRHELVGPGQSQATVVSEPWLGSVLARFSFGSVQLRFEMLLKAVDSSFCPVDEDDAKKRSSVDA</sequence>
<organism evidence="1 2">
    <name type="scientific">Helianthus annuus</name>
    <name type="common">Common sunflower</name>
    <dbReference type="NCBI Taxonomy" id="4232"/>
    <lineage>
        <taxon>Eukaryota</taxon>
        <taxon>Viridiplantae</taxon>
        <taxon>Streptophyta</taxon>
        <taxon>Embryophyta</taxon>
        <taxon>Tracheophyta</taxon>
        <taxon>Spermatophyta</taxon>
        <taxon>Magnoliopsida</taxon>
        <taxon>eudicotyledons</taxon>
        <taxon>Gunneridae</taxon>
        <taxon>Pentapetalae</taxon>
        <taxon>asterids</taxon>
        <taxon>campanulids</taxon>
        <taxon>Asterales</taxon>
        <taxon>Asteraceae</taxon>
        <taxon>Asteroideae</taxon>
        <taxon>Heliantheae alliance</taxon>
        <taxon>Heliantheae</taxon>
        <taxon>Helianthus</taxon>
    </lineage>
</organism>
<accession>A0A251VHM4</accession>
<evidence type="ECO:0000313" key="2">
    <source>
        <dbReference type="Proteomes" id="UP000215914"/>
    </source>
</evidence>